<evidence type="ECO:0000313" key="1">
    <source>
        <dbReference type="EMBL" id="GCD13282.1"/>
    </source>
</evidence>
<evidence type="ECO:0000313" key="2">
    <source>
        <dbReference type="Proteomes" id="UP000287872"/>
    </source>
</evidence>
<organism evidence="1 2">
    <name type="scientific">Clostridium tagluense</name>
    <dbReference type="NCBI Taxonomy" id="360422"/>
    <lineage>
        <taxon>Bacteria</taxon>
        <taxon>Bacillati</taxon>
        <taxon>Bacillota</taxon>
        <taxon>Clostridia</taxon>
        <taxon>Eubacteriales</taxon>
        <taxon>Clostridiaceae</taxon>
        <taxon>Clostridium</taxon>
    </lineage>
</organism>
<dbReference type="EMBL" id="BHYK01000088">
    <property type="protein sequence ID" value="GCD13282.1"/>
    <property type="molecule type" value="Genomic_DNA"/>
</dbReference>
<keyword evidence="2" id="KW-1185">Reference proteome</keyword>
<comment type="caution">
    <text evidence="1">The sequence shown here is derived from an EMBL/GenBank/DDBJ whole genome shotgun (WGS) entry which is preliminary data.</text>
</comment>
<gene>
    <name evidence="1" type="ORF">Ctaglu_49050</name>
</gene>
<accession>A0A401UUQ1</accession>
<sequence>MSKKIKYIRERMINMFNFTKNSGCTKVWITLIIGGTYTFEQVPKLFNLREMVGEVLKDMGAIKEPVATT</sequence>
<name>A0A401UUQ1_9CLOT</name>
<protein>
    <submittedName>
        <fullName evidence="1">Uncharacterized protein</fullName>
    </submittedName>
</protein>
<proteinExistence type="predicted"/>
<dbReference type="AlphaFoldDB" id="A0A401UUQ1"/>
<dbReference type="OrthoDB" id="1933708at2"/>
<dbReference type="RefSeq" id="WP_125006679.1">
    <property type="nucleotide sequence ID" value="NZ_BHYK01000088.1"/>
</dbReference>
<reference evidence="1 2" key="1">
    <citation type="submission" date="2018-11" db="EMBL/GenBank/DDBJ databases">
        <title>Genome sequencing and assembly of Clostridium tagluense strain A121.</title>
        <authorList>
            <person name="Murakami T."/>
            <person name="Segawa T."/>
            <person name="Shcherbakova V.A."/>
            <person name="Mori H."/>
            <person name="Yoshimura Y."/>
        </authorList>
    </citation>
    <scope>NUCLEOTIDE SEQUENCE [LARGE SCALE GENOMIC DNA]</scope>
    <source>
        <strain evidence="1 2">A121</strain>
    </source>
</reference>
<dbReference type="Proteomes" id="UP000287872">
    <property type="component" value="Unassembled WGS sequence"/>
</dbReference>